<organism evidence="2 3">
    <name type="scientific">Pontibacter fetidus</name>
    <dbReference type="NCBI Taxonomy" id="2700082"/>
    <lineage>
        <taxon>Bacteria</taxon>
        <taxon>Pseudomonadati</taxon>
        <taxon>Bacteroidota</taxon>
        <taxon>Cytophagia</taxon>
        <taxon>Cytophagales</taxon>
        <taxon>Hymenobacteraceae</taxon>
        <taxon>Pontibacter</taxon>
    </lineage>
</organism>
<dbReference type="AlphaFoldDB" id="A0A6B2H5K5"/>
<dbReference type="PROSITE" id="PS50042">
    <property type="entry name" value="CNMP_BINDING_3"/>
    <property type="match status" value="1"/>
</dbReference>
<accession>A0A6B2H5K5</accession>
<name>A0A6B2H5K5_9BACT</name>
<dbReference type="RefSeq" id="WP_162345618.1">
    <property type="nucleotide sequence ID" value="NZ_JAAEAA010000006.1"/>
</dbReference>
<dbReference type="InterPro" id="IPR018490">
    <property type="entry name" value="cNMP-bd_dom_sf"/>
</dbReference>
<comment type="caution">
    <text evidence="2">The sequence shown here is derived from an EMBL/GenBank/DDBJ whole genome shotgun (WGS) entry which is preliminary data.</text>
</comment>
<feature type="domain" description="Cyclic nucleotide-binding" evidence="1">
    <location>
        <begin position="5"/>
        <end position="115"/>
    </location>
</feature>
<proteinExistence type="predicted"/>
<dbReference type="Gene3D" id="2.60.120.10">
    <property type="entry name" value="Jelly Rolls"/>
    <property type="match status" value="1"/>
</dbReference>
<dbReference type="CDD" id="cd00038">
    <property type="entry name" value="CAP_ED"/>
    <property type="match status" value="1"/>
</dbReference>
<dbReference type="InterPro" id="IPR000595">
    <property type="entry name" value="cNMP-bd_dom"/>
</dbReference>
<reference evidence="2 3" key="1">
    <citation type="submission" date="2020-01" db="EMBL/GenBank/DDBJ databases">
        <authorList>
            <person name="Kim M.K."/>
        </authorList>
    </citation>
    <scope>NUCLEOTIDE SEQUENCE [LARGE SCALE GENOMIC DNA]</scope>
    <source>
        <strain evidence="2 3">BT213</strain>
    </source>
</reference>
<dbReference type="EMBL" id="JAAEAA010000006">
    <property type="protein sequence ID" value="NDK55567.1"/>
    <property type="molecule type" value="Genomic_DNA"/>
</dbReference>
<protein>
    <submittedName>
        <fullName evidence="2">Crp/Fnr family transcriptional regulator</fullName>
    </submittedName>
</protein>
<evidence type="ECO:0000313" key="3">
    <source>
        <dbReference type="Proteomes" id="UP000478546"/>
    </source>
</evidence>
<evidence type="ECO:0000259" key="1">
    <source>
        <dbReference type="PROSITE" id="PS50042"/>
    </source>
</evidence>
<sequence length="191" mass="22433">MSELLLKSIREKVTATEEELQICKSYFTQKKLKKRQFLLQEGEVCSRLAFVEKGALYSYTTDAKGGQHVIQFAFEGWWISDMYSFFTQEPSNLNIEALENSEVLLIDQEQHYQLLAELPKYETYIRILYQNAYIALQRRVESTIGLTAEEKYNRLLEQYPFILQRIPLNLIASYLGVTPETLSRIRKQISR</sequence>
<dbReference type="Proteomes" id="UP000478546">
    <property type="component" value="Unassembled WGS sequence"/>
</dbReference>
<dbReference type="Pfam" id="PF00027">
    <property type="entry name" value="cNMP_binding"/>
    <property type="match status" value="1"/>
</dbReference>
<dbReference type="SUPFAM" id="SSF51206">
    <property type="entry name" value="cAMP-binding domain-like"/>
    <property type="match status" value="1"/>
</dbReference>
<evidence type="ECO:0000313" key="2">
    <source>
        <dbReference type="EMBL" id="NDK55567.1"/>
    </source>
</evidence>
<keyword evidence="3" id="KW-1185">Reference proteome</keyword>
<gene>
    <name evidence="2" type="ORF">GWO68_06555</name>
</gene>
<dbReference type="InterPro" id="IPR014710">
    <property type="entry name" value="RmlC-like_jellyroll"/>
</dbReference>